<keyword evidence="3" id="KW-1185">Reference proteome</keyword>
<feature type="transmembrane region" description="Helical" evidence="1">
    <location>
        <begin position="117"/>
        <end position="135"/>
    </location>
</feature>
<evidence type="ECO:0000256" key="1">
    <source>
        <dbReference type="SAM" id="Phobius"/>
    </source>
</evidence>
<keyword evidence="1" id="KW-1133">Transmembrane helix</keyword>
<proteinExistence type="predicted"/>
<feature type="transmembrane region" description="Helical" evidence="1">
    <location>
        <begin position="141"/>
        <end position="161"/>
    </location>
</feature>
<feature type="non-terminal residue" evidence="2">
    <location>
        <position position="1"/>
    </location>
</feature>
<organism evidence="2 3">
    <name type="scientific">Reticulomyxa filosa</name>
    <dbReference type="NCBI Taxonomy" id="46433"/>
    <lineage>
        <taxon>Eukaryota</taxon>
        <taxon>Sar</taxon>
        <taxon>Rhizaria</taxon>
        <taxon>Retaria</taxon>
        <taxon>Foraminifera</taxon>
        <taxon>Monothalamids</taxon>
        <taxon>Reticulomyxidae</taxon>
        <taxon>Reticulomyxa</taxon>
    </lineage>
</organism>
<dbReference type="EMBL" id="ASPP01046486">
    <property type="protein sequence ID" value="ETN98515.1"/>
    <property type="molecule type" value="Genomic_DNA"/>
</dbReference>
<sequence length="162" mass="19925">KQFCYIFLFISCLLFCYYLVFTIIFRNDENKLIKLSNAVVSSKYKIIEYDENNITFQFFAYLQPLFYICYVIWTKIFIKDYTLLIDFLFFVFLISFNKFKVKINGKTNIIDIHYNDVIFVLSFFIHFICVLFQKIHYYHIIYIFSFFFLLLIYAQLCFLIFQ</sequence>
<dbReference type="AlphaFoldDB" id="X6LAX8"/>
<keyword evidence="1" id="KW-0812">Transmembrane</keyword>
<comment type="caution">
    <text evidence="2">The sequence shown here is derived from an EMBL/GenBank/DDBJ whole genome shotgun (WGS) entry which is preliminary data.</text>
</comment>
<keyword evidence="1" id="KW-0472">Membrane</keyword>
<evidence type="ECO:0000313" key="3">
    <source>
        <dbReference type="Proteomes" id="UP000023152"/>
    </source>
</evidence>
<accession>X6LAX8</accession>
<evidence type="ECO:0000313" key="2">
    <source>
        <dbReference type="EMBL" id="ETN98515.1"/>
    </source>
</evidence>
<feature type="transmembrane region" description="Helical" evidence="1">
    <location>
        <begin position="54"/>
        <end position="73"/>
    </location>
</feature>
<protein>
    <submittedName>
        <fullName evidence="2">NADH dehydrogenase subunit 2</fullName>
    </submittedName>
</protein>
<name>X6LAX8_RETFI</name>
<reference evidence="2 3" key="1">
    <citation type="journal article" date="2013" name="Curr. Biol.">
        <title>The Genome of the Foraminiferan Reticulomyxa filosa.</title>
        <authorList>
            <person name="Glockner G."/>
            <person name="Hulsmann N."/>
            <person name="Schleicher M."/>
            <person name="Noegel A.A."/>
            <person name="Eichinger L."/>
            <person name="Gallinger C."/>
            <person name="Pawlowski J."/>
            <person name="Sierra R."/>
            <person name="Euteneuer U."/>
            <person name="Pillet L."/>
            <person name="Moustafa A."/>
            <person name="Platzer M."/>
            <person name="Groth M."/>
            <person name="Szafranski K."/>
            <person name="Schliwa M."/>
        </authorList>
    </citation>
    <scope>NUCLEOTIDE SEQUENCE [LARGE SCALE GENOMIC DNA]</scope>
</reference>
<feature type="transmembrane region" description="Helical" evidence="1">
    <location>
        <begin position="79"/>
        <end position="96"/>
    </location>
</feature>
<dbReference type="Proteomes" id="UP000023152">
    <property type="component" value="Unassembled WGS sequence"/>
</dbReference>
<gene>
    <name evidence="2" type="ORF">RFI_38977</name>
</gene>
<feature type="transmembrane region" description="Helical" evidence="1">
    <location>
        <begin position="6"/>
        <end position="25"/>
    </location>
</feature>